<dbReference type="RefSeq" id="WP_162355962.1">
    <property type="nucleotide sequence ID" value="NZ_CP048209.1"/>
</dbReference>
<feature type="domain" description="ABC transporter" evidence="4">
    <location>
        <begin position="2"/>
        <end position="252"/>
    </location>
</feature>
<dbReference type="SMART" id="SM00382">
    <property type="entry name" value="AAA"/>
    <property type="match status" value="2"/>
</dbReference>
<dbReference type="PROSITE" id="PS50893">
    <property type="entry name" value="ABC_TRANSPORTER_2"/>
    <property type="match status" value="2"/>
</dbReference>
<dbReference type="Gene3D" id="3.40.50.300">
    <property type="entry name" value="P-loop containing nucleotide triphosphate hydrolases"/>
    <property type="match status" value="2"/>
</dbReference>
<dbReference type="InterPro" id="IPR027417">
    <property type="entry name" value="P-loop_NTPase"/>
</dbReference>
<dbReference type="AlphaFoldDB" id="A0A6C0FRW2"/>
<dbReference type="CDD" id="cd03221">
    <property type="entry name" value="ABCF_EF-3"/>
    <property type="match status" value="2"/>
</dbReference>
<feature type="domain" description="ABC transporter" evidence="4">
    <location>
        <begin position="320"/>
        <end position="535"/>
    </location>
</feature>
<name>A0A6C0FRW2_9BACL</name>
<dbReference type="FunFam" id="3.40.50.300:FF:000070">
    <property type="entry name" value="Putative ABC transporter ATP-binding component"/>
    <property type="match status" value="1"/>
</dbReference>
<evidence type="ECO:0000313" key="6">
    <source>
        <dbReference type="Proteomes" id="UP000476064"/>
    </source>
</evidence>
<dbReference type="Pfam" id="PF00005">
    <property type="entry name" value="ABC_tran"/>
    <property type="match status" value="2"/>
</dbReference>
<organism evidence="5 6">
    <name type="scientific">Paenibacillus lycopersici</name>
    <dbReference type="NCBI Taxonomy" id="2704462"/>
    <lineage>
        <taxon>Bacteria</taxon>
        <taxon>Bacillati</taxon>
        <taxon>Bacillota</taxon>
        <taxon>Bacilli</taxon>
        <taxon>Bacillales</taxon>
        <taxon>Paenibacillaceae</taxon>
        <taxon>Paenibacillus</taxon>
    </lineage>
</organism>
<dbReference type="SUPFAM" id="SSF52540">
    <property type="entry name" value="P-loop containing nucleoside triphosphate hydrolases"/>
    <property type="match status" value="2"/>
</dbReference>
<dbReference type="GO" id="GO:0005524">
    <property type="term" value="F:ATP binding"/>
    <property type="evidence" value="ECO:0007669"/>
    <property type="project" value="UniProtKB-KW"/>
</dbReference>
<dbReference type="InterPro" id="IPR032781">
    <property type="entry name" value="ABC_tran_Xtn"/>
</dbReference>
<evidence type="ECO:0000256" key="3">
    <source>
        <dbReference type="ARBA" id="ARBA00022840"/>
    </source>
</evidence>
<dbReference type="PANTHER" id="PTHR42855:SF2">
    <property type="entry name" value="DRUG RESISTANCE ABC TRANSPORTER,ATP-BINDING PROTEIN"/>
    <property type="match status" value="1"/>
</dbReference>
<accession>A0A6C0FRW2</accession>
<dbReference type="Proteomes" id="UP000476064">
    <property type="component" value="Chromosome"/>
</dbReference>
<evidence type="ECO:0000259" key="4">
    <source>
        <dbReference type="PROSITE" id="PS50893"/>
    </source>
</evidence>
<protein>
    <submittedName>
        <fullName evidence="5">ATP-binding cassette domain-containing protein</fullName>
    </submittedName>
</protein>
<evidence type="ECO:0000256" key="2">
    <source>
        <dbReference type="ARBA" id="ARBA00022741"/>
    </source>
</evidence>
<keyword evidence="3 5" id="KW-0067">ATP-binding</keyword>
<dbReference type="KEGG" id="plyc:GXP70_07990"/>
<dbReference type="InterPro" id="IPR003439">
    <property type="entry name" value="ABC_transporter-like_ATP-bd"/>
</dbReference>
<dbReference type="InterPro" id="IPR051309">
    <property type="entry name" value="ABCF_ATPase"/>
</dbReference>
<evidence type="ECO:0000313" key="5">
    <source>
        <dbReference type="EMBL" id="QHT59896.1"/>
    </source>
</evidence>
<reference evidence="5 6" key="1">
    <citation type="submission" date="2020-01" db="EMBL/GenBank/DDBJ databases">
        <title>Paenibacillus sp. nov., isolated from tomato rhizosphere.</title>
        <authorList>
            <person name="Weon H.-Y."/>
            <person name="Lee S.A."/>
        </authorList>
    </citation>
    <scope>NUCLEOTIDE SEQUENCE [LARGE SCALE GENOMIC DNA]</scope>
    <source>
        <strain evidence="5 6">12200R-189</strain>
    </source>
</reference>
<sequence length="540" mass="60650">MISTSGITLRYGKRALFEDVNIKFTPGNCYGLIGANGAGKSTFLKILSGEVEQTHGEVHITPGERLAVLKQNHYEYDDFLVLETVIMGHKKLYDVMKEKDAIYAKAEFTDEDGMRAGELEAEFADMNGWEAESEAAGMLNGLGIPPELHDKKMSELSGNEKVRVLLAQALFGNPQILLLDEPTNHLDMQSIEWLENFLGGYEGTVIVVSHDRHFLNQVCTHIADIDFGKIQMYVGNYDFWYESSQLALTLMRDANKKKEDKIKELQAFIQRFSANKSKSKQATSRKKLLDKITLDDIRPSSRKYPFIHFKPEREAGKQLLLTEGLTKTIDGAAIIDNLTIAVNKGDKIALVGPNTLPKTVLMQLLMGELEADSGTFSWGVTTTQAYFPKDNSAYFDGVELNLVDWLRQYSKDQDESFIRGFLGRMLFSGDEALKKASVLSGGEKVRCMLSKMMLSGSNVLLMDEPTNHLDLESITALNNGLIDFDGTLIFTSHDHQFVQTIANRIIEITPNGIIDRMMSYDEYLESAEIKALRERMYPAE</sequence>
<keyword evidence="2" id="KW-0547">Nucleotide-binding</keyword>
<gene>
    <name evidence="5" type="ORF">GXP70_07990</name>
</gene>
<evidence type="ECO:0000256" key="1">
    <source>
        <dbReference type="ARBA" id="ARBA00022737"/>
    </source>
</evidence>
<keyword evidence="1" id="KW-0677">Repeat</keyword>
<proteinExistence type="predicted"/>
<keyword evidence="6" id="KW-1185">Reference proteome</keyword>
<dbReference type="EMBL" id="CP048209">
    <property type="protein sequence ID" value="QHT59896.1"/>
    <property type="molecule type" value="Genomic_DNA"/>
</dbReference>
<dbReference type="InterPro" id="IPR003593">
    <property type="entry name" value="AAA+_ATPase"/>
</dbReference>
<dbReference type="GO" id="GO:0016887">
    <property type="term" value="F:ATP hydrolysis activity"/>
    <property type="evidence" value="ECO:0007669"/>
    <property type="project" value="InterPro"/>
</dbReference>
<dbReference type="PANTHER" id="PTHR42855">
    <property type="entry name" value="ABC TRANSPORTER ATP-BINDING SUBUNIT"/>
    <property type="match status" value="1"/>
</dbReference>
<dbReference type="FunFam" id="3.40.50.300:FF:000011">
    <property type="entry name" value="Putative ABC transporter ATP-binding component"/>
    <property type="match status" value="1"/>
</dbReference>
<dbReference type="Pfam" id="PF12848">
    <property type="entry name" value="ABC_tran_Xtn"/>
    <property type="match status" value="1"/>
</dbReference>